<dbReference type="AlphaFoldDB" id="A0AAU8P9D3"/>
<dbReference type="Proteomes" id="UP000009229">
    <property type="component" value="Chromosome"/>
</dbReference>
<organism evidence="1 2">
    <name type="scientific">Desulfofundulus kuznetsovii (strain DSM 6115 / VKM B-1805 / 17)</name>
    <name type="common">Desulfotomaculum kuznetsovii</name>
    <dbReference type="NCBI Taxonomy" id="760568"/>
    <lineage>
        <taxon>Bacteria</taxon>
        <taxon>Bacillati</taxon>
        <taxon>Bacillota</taxon>
        <taxon>Clostridia</taxon>
        <taxon>Eubacteriales</taxon>
        <taxon>Peptococcaceae</taxon>
        <taxon>Desulfofundulus</taxon>
    </lineage>
</organism>
<accession>A0AAU8P9D3</accession>
<dbReference type="EMBL" id="CP002770">
    <property type="protein sequence ID" value="AEG14520.1"/>
    <property type="molecule type" value="Genomic_DNA"/>
</dbReference>
<evidence type="ECO:0000313" key="2">
    <source>
        <dbReference type="Proteomes" id="UP000009229"/>
    </source>
</evidence>
<sequence length="81" mass="8899">MLVTGTCARCGAVKTFPEENPPVCECLDPASPAYIPPGEAEEVGYRCIECGGSLWNQHSWCGRCFPHRIVGETWQIEEGEV</sequence>
<reference evidence="2" key="1">
    <citation type="submission" date="2011-05" db="EMBL/GenBank/DDBJ databases">
        <title>Complete sequence of Desulfotomaculum kuznetsovii DSM 6115.</title>
        <authorList>
            <person name="Lucas S."/>
            <person name="Han J."/>
            <person name="Lapidus A."/>
            <person name="Cheng J.-F."/>
            <person name="Goodwin L."/>
            <person name="Pitluck S."/>
            <person name="Peters L."/>
            <person name="Mikhailova N."/>
            <person name="Lu M."/>
            <person name="Saunders E."/>
            <person name="Han C."/>
            <person name="Tapia R."/>
            <person name="Land M."/>
            <person name="Hauser L."/>
            <person name="Kyrpides N."/>
            <person name="Ivanova N."/>
            <person name="Pagani I."/>
            <person name="Nazina T."/>
            <person name="Ivanova A."/>
            <person name="Parshina S."/>
            <person name="Kuever J."/>
            <person name="Muyzer G."/>
            <person name="Plugge C."/>
            <person name="Stams A."/>
            <person name="Woyke T."/>
        </authorList>
    </citation>
    <scope>NUCLEOTIDE SEQUENCE [LARGE SCALE GENOMIC DNA]</scope>
    <source>
        <strain evidence="2">DSM 6115 / VKM B-1805 / 17</strain>
    </source>
</reference>
<evidence type="ECO:0000313" key="1">
    <source>
        <dbReference type="EMBL" id="AEG14520.1"/>
    </source>
</evidence>
<gene>
    <name evidence="1" type="ordered locus">Desku_0921</name>
</gene>
<dbReference type="RefSeq" id="WP_013822035.1">
    <property type="nucleotide sequence ID" value="NC_015573.1"/>
</dbReference>
<dbReference type="KEGG" id="dku:Desku_0921"/>
<proteinExistence type="predicted"/>
<protein>
    <submittedName>
        <fullName evidence="1">Uncharacterized protein</fullName>
    </submittedName>
</protein>
<keyword evidence="2" id="KW-1185">Reference proteome</keyword>
<name>A0AAU8P9D3_DESK7</name>